<dbReference type="Pfam" id="PF13508">
    <property type="entry name" value="Acetyltransf_7"/>
    <property type="match status" value="1"/>
</dbReference>
<keyword evidence="2" id="KW-0012">Acyltransferase</keyword>
<dbReference type="RefSeq" id="WP_034526925.1">
    <property type="nucleotide sequence ID" value="NZ_BBAZ01000011.1"/>
</dbReference>
<dbReference type="AlphaFoldDB" id="A0A081BHK9"/>
<dbReference type="PANTHER" id="PTHR43800">
    <property type="entry name" value="PEPTIDYL-LYSINE N-ACETYLTRANSFERASE YJAB"/>
    <property type="match status" value="1"/>
</dbReference>
<dbReference type="CDD" id="cd04301">
    <property type="entry name" value="NAT_SF"/>
    <property type="match status" value="1"/>
</dbReference>
<dbReference type="eggNOG" id="COG0456">
    <property type="taxonomic scope" value="Bacteria"/>
</dbReference>
<name>A0A081BHK9_9LACO</name>
<reference evidence="4" key="1">
    <citation type="journal article" date="2014" name="Genome Announc.">
        <title>Draft Genome Sequence of Lactobacillus oryzae Strain SG293T.</title>
        <authorList>
            <person name="Tanizawa Y."/>
            <person name="Fujisawa T."/>
            <person name="Mochizuki T."/>
            <person name="Kaminuma E."/>
            <person name="Nakamura Y."/>
            <person name="Tohno M."/>
        </authorList>
    </citation>
    <scope>NUCLEOTIDE SEQUENCE [LARGE SCALE GENOMIC DNA]</scope>
    <source>
        <strain evidence="4">SG293</strain>
    </source>
</reference>
<gene>
    <name evidence="4" type="ORF">LOSG293_080130</name>
</gene>
<dbReference type="OrthoDB" id="9789605at2"/>
<dbReference type="PANTHER" id="PTHR43800:SF1">
    <property type="entry name" value="PEPTIDYL-LYSINE N-ACETYLTRANSFERASE YJAB"/>
    <property type="match status" value="1"/>
</dbReference>
<dbReference type="Gene3D" id="3.40.630.30">
    <property type="match status" value="1"/>
</dbReference>
<dbReference type="InterPro" id="IPR016181">
    <property type="entry name" value="Acyl_CoA_acyltransferase"/>
</dbReference>
<proteinExistence type="predicted"/>
<accession>A0A081BHK9</accession>
<keyword evidence="1 4" id="KW-0808">Transferase</keyword>
<comment type="caution">
    <text evidence="4">The sequence shown here is derived from an EMBL/GenBank/DDBJ whole genome shotgun (WGS) entry which is preliminary data.</text>
</comment>
<evidence type="ECO:0000313" key="4">
    <source>
        <dbReference type="EMBL" id="GAK47527.1"/>
    </source>
</evidence>
<dbReference type="GO" id="GO:0016747">
    <property type="term" value="F:acyltransferase activity, transferring groups other than amino-acyl groups"/>
    <property type="evidence" value="ECO:0007669"/>
    <property type="project" value="InterPro"/>
</dbReference>
<feature type="domain" description="N-acetyltransferase" evidence="3">
    <location>
        <begin position="1"/>
        <end position="141"/>
    </location>
</feature>
<dbReference type="Proteomes" id="UP000028700">
    <property type="component" value="Unassembled WGS sequence"/>
</dbReference>
<dbReference type="SUPFAM" id="SSF55729">
    <property type="entry name" value="Acyl-CoA N-acyltransferases (Nat)"/>
    <property type="match status" value="1"/>
</dbReference>
<evidence type="ECO:0000256" key="1">
    <source>
        <dbReference type="ARBA" id="ARBA00022679"/>
    </source>
</evidence>
<evidence type="ECO:0000313" key="5">
    <source>
        <dbReference type="Proteomes" id="UP000028700"/>
    </source>
</evidence>
<dbReference type="InterPro" id="IPR000182">
    <property type="entry name" value="GNAT_dom"/>
</dbReference>
<dbReference type="STRING" id="1291743.LOSG293_080130"/>
<dbReference type="EMBL" id="BBJM01000008">
    <property type="protein sequence ID" value="GAK47527.1"/>
    <property type="molecule type" value="Genomic_DNA"/>
</dbReference>
<sequence>MIRLMKQDELKQVMQIWLSANIEAHDFISTSYWQGNYDLIEGMLPKAEVFVNVENGNINGFVGLMDNYIAGIFVAQNARSKGVGKQLLDHAKIIRNELTLYVYQLNQRAIVFYEREGFKITNTGIDEDTGQNDYEMAWHRK</sequence>
<evidence type="ECO:0000259" key="3">
    <source>
        <dbReference type="PROSITE" id="PS51186"/>
    </source>
</evidence>
<dbReference type="PROSITE" id="PS51186">
    <property type="entry name" value="GNAT"/>
    <property type="match status" value="1"/>
</dbReference>
<protein>
    <submittedName>
        <fullName evidence="4">Acetyltransferase</fullName>
    </submittedName>
</protein>
<organism evidence="4 5">
    <name type="scientific">Secundilactobacillus oryzae JCM 18671</name>
    <dbReference type="NCBI Taxonomy" id="1291743"/>
    <lineage>
        <taxon>Bacteria</taxon>
        <taxon>Bacillati</taxon>
        <taxon>Bacillota</taxon>
        <taxon>Bacilli</taxon>
        <taxon>Lactobacillales</taxon>
        <taxon>Lactobacillaceae</taxon>
        <taxon>Secundilactobacillus</taxon>
    </lineage>
</organism>
<evidence type="ECO:0000256" key="2">
    <source>
        <dbReference type="ARBA" id="ARBA00023315"/>
    </source>
</evidence>
<keyword evidence="5" id="KW-1185">Reference proteome</keyword>